<keyword evidence="5" id="KW-1185">Reference proteome</keyword>
<reference evidence="4 5" key="1">
    <citation type="submission" date="2017-08" db="EMBL/GenBank/DDBJ databases">
        <title>Complete genome of Colwellia sp. NB097-1, a psychrophile bacterium ioslated from Bering Sea.</title>
        <authorList>
            <person name="Chen X."/>
        </authorList>
    </citation>
    <scope>NUCLEOTIDE SEQUENCE [LARGE SCALE GENOMIC DNA]</scope>
    <source>
        <strain evidence="4 5">NB097-1</strain>
    </source>
</reference>
<evidence type="ECO:0000259" key="3">
    <source>
        <dbReference type="PROSITE" id="PS01124"/>
    </source>
</evidence>
<dbReference type="InterPro" id="IPR002818">
    <property type="entry name" value="DJ-1/PfpI"/>
</dbReference>
<dbReference type="InterPro" id="IPR029062">
    <property type="entry name" value="Class_I_gatase-like"/>
</dbReference>
<dbReference type="SUPFAM" id="SSF52317">
    <property type="entry name" value="Class I glutamine amidotransferase-like"/>
    <property type="match status" value="1"/>
</dbReference>
<keyword evidence="2" id="KW-0804">Transcription</keyword>
<dbReference type="PANTHER" id="PTHR43130">
    <property type="entry name" value="ARAC-FAMILY TRANSCRIPTIONAL REGULATOR"/>
    <property type="match status" value="1"/>
</dbReference>
<dbReference type="Proteomes" id="UP000202259">
    <property type="component" value="Chromosome"/>
</dbReference>
<dbReference type="InterPro" id="IPR009057">
    <property type="entry name" value="Homeodomain-like_sf"/>
</dbReference>
<dbReference type="GO" id="GO:0043565">
    <property type="term" value="F:sequence-specific DNA binding"/>
    <property type="evidence" value="ECO:0007669"/>
    <property type="project" value="InterPro"/>
</dbReference>
<dbReference type="InterPro" id="IPR052158">
    <property type="entry name" value="INH-QAR"/>
</dbReference>
<dbReference type="AlphaFoldDB" id="A0A222G3B0"/>
<dbReference type="PROSITE" id="PS01124">
    <property type="entry name" value="HTH_ARAC_FAMILY_2"/>
    <property type="match status" value="1"/>
</dbReference>
<dbReference type="GO" id="GO:0003700">
    <property type="term" value="F:DNA-binding transcription factor activity"/>
    <property type="evidence" value="ECO:0007669"/>
    <property type="project" value="InterPro"/>
</dbReference>
<evidence type="ECO:0000313" key="4">
    <source>
        <dbReference type="EMBL" id="ASP46415.1"/>
    </source>
</evidence>
<accession>A0A222G3B0</accession>
<name>A0A222G3B0_9GAMM</name>
<dbReference type="Pfam" id="PF01965">
    <property type="entry name" value="DJ-1_PfpI"/>
    <property type="match status" value="1"/>
</dbReference>
<dbReference type="InterPro" id="IPR018060">
    <property type="entry name" value="HTH_AraC"/>
</dbReference>
<organism evidence="4 5">
    <name type="scientific">Cognaticolwellia beringensis</name>
    <dbReference type="NCBI Taxonomy" id="1967665"/>
    <lineage>
        <taxon>Bacteria</taxon>
        <taxon>Pseudomonadati</taxon>
        <taxon>Pseudomonadota</taxon>
        <taxon>Gammaproteobacteria</taxon>
        <taxon>Alteromonadales</taxon>
        <taxon>Colwelliaceae</taxon>
        <taxon>Cognaticolwellia</taxon>
    </lineage>
</organism>
<gene>
    <name evidence="4" type="ORF">B5D82_00670</name>
</gene>
<dbReference type="SUPFAM" id="SSF46689">
    <property type="entry name" value="Homeodomain-like"/>
    <property type="match status" value="2"/>
</dbReference>
<protein>
    <submittedName>
        <fullName evidence="4">GlxA family transcriptional regulator</fullName>
    </submittedName>
</protein>
<proteinExistence type="predicted"/>
<dbReference type="EMBL" id="CP020465">
    <property type="protein sequence ID" value="ASP46415.1"/>
    <property type="molecule type" value="Genomic_DNA"/>
</dbReference>
<dbReference type="RefSeq" id="WP_081148407.1">
    <property type="nucleotide sequence ID" value="NZ_CP020465.1"/>
</dbReference>
<dbReference type="OrthoDB" id="9803764at2"/>
<dbReference type="CDD" id="cd03136">
    <property type="entry name" value="GATase1_AraC_ArgR_like"/>
    <property type="match status" value="1"/>
</dbReference>
<dbReference type="SMART" id="SM00342">
    <property type="entry name" value="HTH_ARAC"/>
    <property type="match status" value="1"/>
</dbReference>
<dbReference type="Pfam" id="PF12833">
    <property type="entry name" value="HTH_18"/>
    <property type="match status" value="1"/>
</dbReference>
<sequence length="316" mass="35645">MTMKHYCYLLLPEFSNLCLFNSIEPLRAANSFIDGPGYQWSLVSMDGNAVTSSSGFEMRVNFGINQLLESEKPDVLIVLASYNYQRHSTDAVIEKLRQLKNHIKVIGGLDSGSYPLAKAKLLNGYRATIHWAEIETFSEQFRQVDVCNNRYVIDRNRISSGGATTALDLMLSIISHDFGKEIAIAVSDLLIFDTERSGSTPQREHVPAMIENQTPRLARAIKLMERNIETPLTVAEIAGQTFVSQRQLERDFKKVLGNSIAGYYSRLRIMFAQRLLTETSLNTTAIAIRSGYSSRASFNRSYKRILGKTPTDDRRN</sequence>
<evidence type="ECO:0000256" key="1">
    <source>
        <dbReference type="ARBA" id="ARBA00023015"/>
    </source>
</evidence>
<dbReference type="KEGG" id="cber:B5D82_00670"/>
<evidence type="ECO:0000313" key="5">
    <source>
        <dbReference type="Proteomes" id="UP000202259"/>
    </source>
</evidence>
<evidence type="ECO:0000256" key="2">
    <source>
        <dbReference type="ARBA" id="ARBA00023163"/>
    </source>
</evidence>
<dbReference type="Gene3D" id="1.10.10.60">
    <property type="entry name" value="Homeodomain-like"/>
    <property type="match status" value="1"/>
</dbReference>
<dbReference type="Gene3D" id="3.40.50.880">
    <property type="match status" value="1"/>
</dbReference>
<dbReference type="PANTHER" id="PTHR43130:SF3">
    <property type="entry name" value="HTH-TYPE TRANSCRIPTIONAL REGULATOR RV1931C"/>
    <property type="match status" value="1"/>
</dbReference>
<feature type="domain" description="HTH araC/xylS-type" evidence="3">
    <location>
        <begin position="218"/>
        <end position="316"/>
    </location>
</feature>
<keyword evidence="1" id="KW-0805">Transcription regulation</keyword>